<feature type="compositionally biased region" description="Basic and acidic residues" evidence="1">
    <location>
        <begin position="60"/>
        <end position="98"/>
    </location>
</feature>
<organism evidence="2 3">
    <name type="scientific">Penicillium angulare</name>
    <dbReference type="NCBI Taxonomy" id="116970"/>
    <lineage>
        <taxon>Eukaryota</taxon>
        <taxon>Fungi</taxon>
        <taxon>Dikarya</taxon>
        <taxon>Ascomycota</taxon>
        <taxon>Pezizomycotina</taxon>
        <taxon>Eurotiomycetes</taxon>
        <taxon>Eurotiomycetidae</taxon>
        <taxon>Eurotiales</taxon>
        <taxon>Aspergillaceae</taxon>
        <taxon>Penicillium</taxon>
    </lineage>
</organism>
<feature type="region of interest" description="Disordered" evidence="1">
    <location>
        <begin position="1"/>
        <end position="115"/>
    </location>
</feature>
<dbReference type="Proteomes" id="UP001149165">
    <property type="component" value="Unassembled WGS sequence"/>
</dbReference>
<gene>
    <name evidence="2" type="ORF">N7456_001818</name>
</gene>
<reference evidence="2" key="1">
    <citation type="submission" date="2022-11" db="EMBL/GenBank/DDBJ databases">
        <authorList>
            <person name="Petersen C."/>
        </authorList>
    </citation>
    <scope>NUCLEOTIDE SEQUENCE</scope>
    <source>
        <strain evidence="2">IBT 30069</strain>
    </source>
</reference>
<feature type="compositionally biased region" description="Low complexity" evidence="1">
    <location>
        <begin position="17"/>
        <end position="48"/>
    </location>
</feature>
<reference evidence="2" key="2">
    <citation type="journal article" date="2023" name="IMA Fungus">
        <title>Comparative genomic study of the Penicillium genus elucidates a diverse pangenome and 15 lateral gene transfer events.</title>
        <authorList>
            <person name="Petersen C."/>
            <person name="Sorensen T."/>
            <person name="Nielsen M.R."/>
            <person name="Sondergaard T.E."/>
            <person name="Sorensen J.L."/>
            <person name="Fitzpatrick D.A."/>
            <person name="Frisvad J.C."/>
            <person name="Nielsen K.L."/>
        </authorList>
    </citation>
    <scope>NUCLEOTIDE SEQUENCE</scope>
    <source>
        <strain evidence="2">IBT 30069</strain>
    </source>
</reference>
<accession>A0A9W9G781</accession>
<keyword evidence="3" id="KW-1185">Reference proteome</keyword>
<sequence>MGSKRTKKSKVPDDKSSSPSPSSVSLTAGSEESSQLQSINSQSSMSDSGYLSIHSPDLGIKVEKEKKKTTTREKATERKKEGEKKAKKEKKKKGEEKKKKNKKKKEEEEEKVEEKVGWPPEPIDVNTLDLDRSYVGLVKPHIFELGKRQRWINTGETIDQWKDVPKGWNEEEPDLLKDDHIAQIERCLDRIEDNSMPEIFKLKLKDFETLRDQKAARMKQYPGLDWDTVQRLEDIEFLEMETSKIGHDKYNQLVNIKAIRKAYRSGKLRWNQGLVTYWWNGVQRSEPRPYTEQEYWGLWLSSGVKDSFWIEGVSTIPHFMVLVL</sequence>
<name>A0A9W9G781_9EURO</name>
<proteinExistence type="predicted"/>
<protein>
    <submittedName>
        <fullName evidence="2">Uncharacterized protein</fullName>
    </submittedName>
</protein>
<comment type="caution">
    <text evidence="2">The sequence shown here is derived from an EMBL/GenBank/DDBJ whole genome shotgun (WGS) entry which is preliminary data.</text>
</comment>
<dbReference type="AlphaFoldDB" id="A0A9W9G781"/>
<dbReference type="EMBL" id="JAPQKH010000002">
    <property type="protein sequence ID" value="KAJ5113284.1"/>
    <property type="molecule type" value="Genomic_DNA"/>
</dbReference>
<dbReference type="OrthoDB" id="4329446at2759"/>
<evidence type="ECO:0000256" key="1">
    <source>
        <dbReference type="SAM" id="MobiDB-lite"/>
    </source>
</evidence>
<evidence type="ECO:0000313" key="3">
    <source>
        <dbReference type="Proteomes" id="UP001149165"/>
    </source>
</evidence>
<evidence type="ECO:0000313" key="2">
    <source>
        <dbReference type="EMBL" id="KAJ5113284.1"/>
    </source>
</evidence>